<gene>
    <name evidence="3" type="ORF">C8E99_0247</name>
</gene>
<dbReference type="GO" id="GO:0008168">
    <property type="term" value="F:methyltransferase activity"/>
    <property type="evidence" value="ECO:0007669"/>
    <property type="project" value="UniProtKB-KW"/>
</dbReference>
<dbReference type="OrthoDB" id="9786503at2"/>
<keyword evidence="3" id="KW-0489">Methyltransferase</keyword>
<dbReference type="CDD" id="cd02440">
    <property type="entry name" value="AdoMet_MTases"/>
    <property type="match status" value="1"/>
</dbReference>
<feature type="region of interest" description="Disordered" evidence="1">
    <location>
        <begin position="1"/>
        <end position="21"/>
    </location>
</feature>
<dbReference type="RefSeq" id="WP_115930747.1">
    <property type="nucleotide sequence ID" value="NZ_QREH01000001.1"/>
</dbReference>
<dbReference type="EMBL" id="QREH01000001">
    <property type="protein sequence ID" value="REE02477.1"/>
    <property type="molecule type" value="Genomic_DNA"/>
</dbReference>
<feature type="compositionally biased region" description="Basic and acidic residues" evidence="1">
    <location>
        <begin position="7"/>
        <end position="18"/>
    </location>
</feature>
<keyword evidence="4" id="KW-1185">Reference proteome</keyword>
<dbReference type="InterPro" id="IPR041698">
    <property type="entry name" value="Methyltransf_25"/>
</dbReference>
<feature type="domain" description="Methyltransferase" evidence="2">
    <location>
        <begin position="52"/>
        <end position="142"/>
    </location>
</feature>
<dbReference type="Proteomes" id="UP000256727">
    <property type="component" value="Unassembled WGS sequence"/>
</dbReference>
<evidence type="ECO:0000259" key="2">
    <source>
        <dbReference type="Pfam" id="PF13649"/>
    </source>
</evidence>
<dbReference type="InterPro" id="IPR029063">
    <property type="entry name" value="SAM-dependent_MTases_sf"/>
</dbReference>
<proteinExistence type="predicted"/>
<evidence type="ECO:0000313" key="4">
    <source>
        <dbReference type="Proteomes" id="UP000256727"/>
    </source>
</evidence>
<organism evidence="3 4">
    <name type="scientific">Citricoccus muralis</name>
    <dbReference type="NCBI Taxonomy" id="169134"/>
    <lineage>
        <taxon>Bacteria</taxon>
        <taxon>Bacillati</taxon>
        <taxon>Actinomycetota</taxon>
        <taxon>Actinomycetes</taxon>
        <taxon>Micrococcales</taxon>
        <taxon>Micrococcaceae</taxon>
        <taxon>Citricoccus</taxon>
    </lineage>
</organism>
<protein>
    <submittedName>
        <fullName evidence="3">Methyltransferase family protein</fullName>
    </submittedName>
</protein>
<sequence length="207" mass="22094">MSNQEMWESRYRNRDQHTPEGVAPHPVVVGQAEAVIARAVSSGGSAGNLRAADLGSGAGRHALALAGLGMHVTAVDFASSAHDLVQQMARERGVADKVTPVAADVSSWKPGEATGFDVIVAAYLHVGLALLTDSAHWLAPGGRLVWIGHAPDSPHGPPAEVVRDSLADHRRQLEQLHASQWRVLRLDEHELNPEFLDVIAVVERSAS</sequence>
<dbReference type="Pfam" id="PF13649">
    <property type="entry name" value="Methyltransf_25"/>
    <property type="match status" value="1"/>
</dbReference>
<evidence type="ECO:0000256" key="1">
    <source>
        <dbReference type="SAM" id="MobiDB-lite"/>
    </source>
</evidence>
<keyword evidence="3" id="KW-0808">Transferase</keyword>
<evidence type="ECO:0000313" key="3">
    <source>
        <dbReference type="EMBL" id="REE02477.1"/>
    </source>
</evidence>
<dbReference type="GO" id="GO:0032259">
    <property type="term" value="P:methylation"/>
    <property type="evidence" value="ECO:0007669"/>
    <property type="project" value="UniProtKB-KW"/>
</dbReference>
<accession>A0A3D9LAI8</accession>
<reference evidence="3 4" key="1">
    <citation type="submission" date="2018-07" db="EMBL/GenBank/DDBJ databases">
        <title>Sequencing the genomes of 1000 actinobacteria strains.</title>
        <authorList>
            <person name="Klenk H.-P."/>
        </authorList>
    </citation>
    <scope>NUCLEOTIDE SEQUENCE [LARGE SCALE GENOMIC DNA]</scope>
    <source>
        <strain evidence="3 4">DSM 14442</strain>
    </source>
</reference>
<name>A0A3D9LAI8_9MICC</name>
<dbReference type="SUPFAM" id="SSF53335">
    <property type="entry name" value="S-adenosyl-L-methionine-dependent methyltransferases"/>
    <property type="match status" value="1"/>
</dbReference>
<dbReference type="Gene3D" id="3.40.50.150">
    <property type="entry name" value="Vaccinia Virus protein VP39"/>
    <property type="match status" value="1"/>
</dbReference>
<dbReference type="AlphaFoldDB" id="A0A3D9LAI8"/>
<comment type="caution">
    <text evidence="3">The sequence shown here is derived from an EMBL/GenBank/DDBJ whole genome shotgun (WGS) entry which is preliminary data.</text>
</comment>